<dbReference type="RefSeq" id="YP_009838378.1">
    <property type="nucleotide sequence ID" value="NC_048709.1"/>
</dbReference>
<dbReference type="InterPro" id="IPR030392">
    <property type="entry name" value="S74_ICA"/>
</dbReference>
<keyword evidence="2" id="KW-1227">Viral tail protein</keyword>
<comment type="subcellular location">
    <subcellularLocation>
        <location evidence="1">Virion</location>
    </subcellularLocation>
</comment>
<name>A0A384ZS93_9CAUD</name>
<proteinExistence type="predicted"/>
<sequence length="340" mass="37196">MAEKKRPWRTRFGIDVKGESFLRSLLQVSGSVSFTTEGKLFMPESDRTAGELNEVRINPNTNEMEIYRNGGWLSVTRTVVRWDADTTTFIGNAGNTDVTIPHVENNVLANVPAYRATSRGSQSSPAYNFSNATNSGMWISADNNTLILTSQGLDFLKASTSDTNLFAGGSETVAMTSSLITLKKAVTANLAVTHEKSASFKDGFTVPAGATTPTLNTGLTIATGNLEITAGQITAGGNVVAFSDRRVKTDEKPIENIEDPFMKVKVYHYFNEATGSYDVGFMADEMQELFPRLVENLGDVKVNKKELKDFHGVRYASGVPYLWAMLQSAMKRIEALEAKE</sequence>
<accession>A0A384ZS93</accession>
<dbReference type="GeneID" id="55608610"/>
<dbReference type="KEGG" id="vg:55608610"/>
<reference evidence="4 5" key="1">
    <citation type="submission" date="2018-05" db="EMBL/GenBank/DDBJ databases">
        <title>The genome of Vibrio coralliilyticus phage YC.</title>
        <authorList>
            <person name="Benler S."/>
        </authorList>
    </citation>
    <scope>NUCLEOTIDE SEQUENCE [LARGE SCALE GENOMIC DNA]</scope>
</reference>
<evidence type="ECO:0000259" key="3">
    <source>
        <dbReference type="PROSITE" id="PS51688"/>
    </source>
</evidence>
<evidence type="ECO:0000313" key="4">
    <source>
        <dbReference type="EMBL" id="AXC34532.1"/>
    </source>
</evidence>
<dbReference type="Proteomes" id="UP000260311">
    <property type="component" value="Segment"/>
</dbReference>
<keyword evidence="5" id="KW-1185">Reference proteome</keyword>
<feature type="domain" description="Peptidase S74" evidence="3">
    <location>
        <begin position="243"/>
        <end position="340"/>
    </location>
</feature>
<dbReference type="GO" id="GO:0098015">
    <property type="term" value="C:virus tail"/>
    <property type="evidence" value="ECO:0007669"/>
    <property type="project" value="UniProtKB-KW"/>
</dbReference>
<dbReference type="PROSITE" id="PS51688">
    <property type="entry name" value="ICA"/>
    <property type="match status" value="1"/>
</dbReference>
<dbReference type="Pfam" id="PF13884">
    <property type="entry name" value="Peptidase_S74"/>
    <property type="match status" value="1"/>
</dbReference>
<evidence type="ECO:0000256" key="1">
    <source>
        <dbReference type="ARBA" id="ARBA00004328"/>
    </source>
</evidence>
<keyword evidence="2" id="KW-0946">Virion</keyword>
<organism evidence="4 5">
    <name type="scientific">Vibrio phage YC</name>
    <dbReference type="NCBI Taxonomy" id="2267403"/>
    <lineage>
        <taxon>Viruses</taxon>
        <taxon>Duplodnaviria</taxon>
        <taxon>Heunggongvirae</taxon>
        <taxon>Uroviricota</taxon>
        <taxon>Caudoviricetes</taxon>
        <taxon>Pantevenvirales</taxon>
        <taxon>Ackermannviridae</taxon>
        <taxon>Campanilevirus</taxon>
        <taxon>Campanilevirus YC</taxon>
    </lineage>
</organism>
<evidence type="ECO:0000313" key="5">
    <source>
        <dbReference type="Proteomes" id="UP000260311"/>
    </source>
</evidence>
<evidence type="ECO:0000256" key="2">
    <source>
        <dbReference type="ARBA" id="ARBA00022732"/>
    </source>
</evidence>
<dbReference type="EMBL" id="MH375644">
    <property type="protein sequence ID" value="AXC34532.1"/>
    <property type="molecule type" value="Genomic_DNA"/>
</dbReference>
<protein>
    <recommendedName>
        <fullName evidence="3">Peptidase S74 domain-containing protein</fullName>
    </recommendedName>
</protein>